<accession>A0AAN8FC17</accession>
<evidence type="ECO:0000256" key="1">
    <source>
        <dbReference type="ARBA" id="ARBA00023157"/>
    </source>
</evidence>
<feature type="signal peptide" evidence="3">
    <location>
        <begin position="1"/>
        <end position="19"/>
    </location>
</feature>
<keyword evidence="3" id="KW-0732">Signal</keyword>
<dbReference type="Proteomes" id="UP001331761">
    <property type="component" value="Unassembled WGS sequence"/>
</dbReference>
<reference evidence="5 6" key="1">
    <citation type="submission" date="2019-10" db="EMBL/GenBank/DDBJ databases">
        <title>Assembly and Annotation for the nematode Trichostrongylus colubriformis.</title>
        <authorList>
            <person name="Martin J."/>
        </authorList>
    </citation>
    <scope>NUCLEOTIDE SEQUENCE [LARGE SCALE GENOMIC DNA]</scope>
    <source>
        <strain evidence="5">G859</strain>
        <tissue evidence="5">Whole worm</tissue>
    </source>
</reference>
<protein>
    <recommendedName>
        <fullName evidence="4">Saposin B-type domain-containing protein</fullName>
    </recommendedName>
</protein>
<organism evidence="5 6">
    <name type="scientific">Trichostrongylus colubriformis</name>
    <name type="common">Black scour worm</name>
    <dbReference type="NCBI Taxonomy" id="6319"/>
    <lineage>
        <taxon>Eukaryota</taxon>
        <taxon>Metazoa</taxon>
        <taxon>Ecdysozoa</taxon>
        <taxon>Nematoda</taxon>
        <taxon>Chromadorea</taxon>
        <taxon>Rhabditida</taxon>
        <taxon>Rhabditina</taxon>
        <taxon>Rhabditomorpha</taxon>
        <taxon>Strongyloidea</taxon>
        <taxon>Trichostrongylidae</taxon>
        <taxon>Trichostrongylus</taxon>
    </lineage>
</organism>
<name>A0AAN8FC17_TRICO</name>
<evidence type="ECO:0000259" key="4">
    <source>
        <dbReference type="PROSITE" id="PS50015"/>
    </source>
</evidence>
<dbReference type="InterPro" id="IPR008139">
    <property type="entry name" value="SaposinB_dom"/>
</dbReference>
<proteinExistence type="predicted"/>
<evidence type="ECO:0000313" key="5">
    <source>
        <dbReference type="EMBL" id="KAK5966355.1"/>
    </source>
</evidence>
<feature type="chain" id="PRO_5042879919" description="Saposin B-type domain-containing protein" evidence="3">
    <location>
        <begin position="20"/>
        <end position="129"/>
    </location>
</feature>
<evidence type="ECO:0000256" key="3">
    <source>
        <dbReference type="SAM" id="SignalP"/>
    </source>
</evidence>
<dbReference type="PROSITE" id="PS50015">
    <property type="entry name" value="SAP_B"/>
    <property type="match status" value="1"/>
</dbReference>
<feature type="domain" description="Saposin B-type" evidence="4">
    <location>
        <begin position="23"/>
        <end position="100"/>
    </location>
</feature>
<evidence type="ECO:0000256" key="2">
    <source>
        <dbReference type="SAM" id="MobiDB-lite"/>
    </source>
</evidence>
<dbReference type="AlphaFoldDB" id="A0AAN8FC17"/>
<dbReference type="SUPFAM" id="SSF47862">
    <property type="entry name" value="Saposin"/>
    <property type="match status" value="1"/>
</dbReference>
<feature type="region of interest" description="Disordered" evidence="2">
    <location>
        <begin position="104"/>
        <end position="129"/>
    </location>
</feature>
<sequence length="129" mass="14346">MKLHVLLLLVFCMVINVSAILSVKPFCKMCTMVIKDVHDLVTEGANIETAARQKCKEKTPKLMHSFCKILLSNVSKMEAQIKTESPKEVCSLLHLCKSSSSLALRPPTAEKGTQTDELIDEQTQDTINN</sequence>
<gene>
    <name evidence="5" type="ORF">GCK32_019262</name>
</gene>
<dbReference type="Gene3D" id="1.10.225.10">
    <property type="entry name" value="Saposin-like"/>
    <property type="match status" value="1"/>
</dbReference>
<comment type="caution">
    <text evidence="5">The sequence shown here is derived from an EMBL/GenBank/DDBJ whole genome shotgun (WGS) entry which is preliminary data.</text>
</comment>
<keyword evidence="1" id="KW-1015">Disulfide bond</keyword>
<dbReference type="EMBL" id="WIXE01023578">
    <property type="protein sequence ID" value="KAK5966355.1"/>
    <property type="molecule type" value="Genomic_DNA"/>
</dbReference>
<keyword evidence="6" id="KW-1185">Reference proteome</keyword>
<evidence type="ECO:0000313" key="6">
    <source>
        <dbReference type="Proteomes" id="UP001331761"/>
    </source>
</evidence>
<dbReference type="SMART" id="SM00741">
    <property type="entry name" value="SapB"/>
    <property type="match status" value="1"/>
</dbReference>
<dbReference type="InterPro" id="IPR011001">
    <property type="entry name" value="Saposin-like"/>
</dbReference>